<evidence type="ECO:0000256" key="1">
    <source>
        <dbReference type="SAM" id="MobiDB-lite"/>
    </source>
</evidence>
<feature type="compositionally biased region" description="Pro residues" evidence="1">
    <location>
        <begin position="94"/>
        <end position="107"/>
    </location>
</feature>
<evidence type="ECO:0000313" key="2">
    <source>
        <dbReference type="EMBL" id="KZV31854.1"/>
    </source>
</evidence>
<feature type="region of interest" description="Disordered" evidence="1">
    <location>
        <begin position="94"/>
        <end position="125"/>
    </location>
</feature>
<sequence length="362" mass="40356">MSAAATPMETLLKRFQSFKPPTLTGTENAIDCENWLEDIEQFLEALDYTDDRRVKLIVHQLHGLVDWAVKMRIRPPEFETSICDAKYHVSLLRPPPSSLTKPSPAPPSAAAAASSPEIRSGQLDEENPSVQISSGLLVQADEGVSFLVVDRIGVFYRSLTLEPPRRRPTARIDARDACTHGWRFLARRAKISALDASCLRDKADGWRRVMRGGDWPMNAGLREVERWLRALAARLPHEWRPEDAGCLRTLADRLPLDCAALLLLLRTGCACFSTMVARNLHTALRRAWRGVARAAARNFLRGGGAAGRPPLRRCSGDGNITMFPTNETWYFASQILVSNSGGLILILTAQSTRNMFRIHSDY</sequence>
<gene>
    <name evidence="2" type="ORF">F511_33067</name>
</gene>
<evidence type="ECO:0000313" key="3">
    <source>
        <dbReference type="Proteomes" id="UP000250235"/>
    </source>
</evidence>
<protein>
    <submittedName>
        <fullName evidence="2">Uncharacterized protein</fullName>
    </submittedName>
</protein>
<name>A0A2Z7BBG4_9LAMI</name>
<dbReference type="AlphaFoldDB" id="A0A2Z7BBG4"/>
<dbReference type="Proteomes" id="UP000250235">
    <property type="component" value="Unassembled WGS sequence"/>
</dbReference>
<reference evidence="2 3" key="1">
    <citation type="journal article" date="2015" name="Proc. Natl. Acad. Sci. U.S.A.">
        <title>The resurrection genome of Boea hygrometrica: A blueprint for survival of dehydration.</title>
        <authorList>
            <person name="Xiao L."/>
            <person name="Yang G."/>
            <person name="Zhang L."/>
            <person name="Yang X."/>
            <person name="Zhao S."/>
            <person name="Ji Z."/>
            <person name="Zhou Q."/>
            <person name="Hu M."/>
            <person name="Wang Y."/>
            <person name="Chen M."/>
            <person name="Xu Y."/>
            <person name="Jin H."/>
            <person name="Xiao X."/>
            <person name="Hu G."/>
            <person name="Bao F."/>
            <person name="Hu Y."/>
            <person name="Wan P."/>
            <person name="Li L."/>
            <person name="Deng X."/>
            <person name="Kuang T."/>
            <person name="Xiang C."/>
            <person name="Zhu J.K."/>
            <person name="Oliver M.J."/>
            <person name="He Y."/>
        </authorList>
    </citation>
    <scope>NUCLEOTIDE SEQUENCE [LARGE SCALE GENOMIC DNA]</scope>
    <source>
        <strain evidence="3">cv. XS01</strain>
    </source>
</reference>
<keyword evidence="3" id="KW-1185">Reference proteome</keyword>
<proteinExistence type="predicted"/>
<dbReference type="EMBL" id="KV007168">
    <property type="protein sequence ID" value="KZV31854.1"/>
    <property type="molecule type" value="Genomic_DNA"/>
</dbReference>
<organism evidence="2 3">
    <name type="scientific">Dorcoceras hygrometricum</name>
    <dbReference type="NCBI Taxonomy" id="472368"/>
    <lineage>
        <taxon>Eukaryota</taxon>
        <taxon>Viridiplantae</taxon>
        <taxon>Streptophyta</taxon>
        <taxon>Embryophyta</taxon>
        <taxon>Tracheophyta</taxon>
        <taxon>Spermatophyta</taxon>
        <taxon>Magnoliopsida</taxon>
        <taxon>eudicotyledons</taxon>
        <taxon>Gunneridae</taxon>
        <taxon>Pentapetalae</taxon>
        <taxon>asterids</taxon>
        <taxon>lamiids</taxon>
        <taxon>Lamiales</taxon>
        <taxon>Gesneriaceae</taxon>
        <taxon>Didymocarpoideae</taxon>
        <taxon>Trichosporeae</taxon>
        <taxon>Loxocarpinae</taxon>
        <taxon>Dorcoceras</taxon>
    </lineage>
</organism>
<accession>A0A2Z7BBG4</accession>
<dbReference type="OrthoDB" id="1937173at2759"/>